<dbReference type="WBParaSite" id="SSLN_0002008801-mRNA-1">
    <property type="protein sequence ID" value="SSLN_0002008801-mRNA-1"/>
    <property type="gene ID" value="SSLN_0002008801"/>
</dbReference>
<evidence type="ECO:0000313" key="2">
    <source>
        <dbReference type="Proteomes" id="UP000275846"/>
    </source>
</evidence>
<organism evidence="3">
    <name type="scientific">Schistocephalus solidus</name>
    <name type="common">Tapeworm</name>
    <dbReference type="NCBI Taxonomy" id="70667"/>
    <lineage>
        <taxon>Eukaryota</taxon>
        <taxon>Metazoa</taxon>
        <taxon>Spiralia</taxon>
        <taxon>Lophotrochozoa</taxon>
        <taxon>Platyhelminthes</taxon>
        <taxon>Cestoda</taxon>
        <taxon>Eucestoda</taxon>
        <taxon>Diphyllobothriidea</taxon>
        <taxon>Diphyllobothriidae</taxon>
        <taxon>Schistocephalus</taxon>
    </lineage>
</organism>
<dbReference type="AlphaFoldDB" id="A0A183TSB1"/>
<dbReference type="Proteomes" id="UP000275846">
    <property type="component" value="Unassembled WGS sequence"/>
</dbReference>
<dbReference type="OrthoDB" id="10030815at2759"/>
<reference evidence="3" key="1">
    <citation type="submission" date="2016-06" db="UniProtKB">
        <authorList>
            <consortium name="WormBaseParasite"/>
        </authorList>
    </citation>
    <scope>IDENTIFICATION</scope>
</reference>
<keyword evidence="2" id="KW-1185">Reference proteome</keyword>
<reference evidence="1 2" key="2">
    <citation type="submission" date="2018-11" db="EMBL/GenBank/DDBJ databases">
        <authorList>
            <consortium name="Pathogen Informatics"/>
        </authorList>
    </citation>
    <scope>NUCLEOTIDE SEQUENCE [LARGE SCALE GENOMIC DNA]</scope>
    <source>
        <strain evidence="1 2">NST_G2</strain>
    </source>
</reference>
<evidence type="ECO:0000313" key="3">
    <source>
        <dbReference type="WBParaSite" id="SSLN_0002008801-mRNA-1"/>
    </source>
</evidence>
<evidence type="ECO:0000313" key="1">
    <source>
        <dbReference type="EMBL" id="VDM05745.1"/>
    </source>
</evidence>
<name>A0A183TSB1_SCHSO</name>
<protein>
    <submittedName>
        <fullName evidence="3">Endo/exonuclease/phosphatase domain-containing protein</fullName>
    </submittedName>
</protein>
<sequence>MLVDSGRWAIPILSGLRRRETASETPSMYGNTRNIFGCSVAGVHHLLKNTKKKRGRVHGPNYLPEVERRRARVTAVPFGAVVGLGKAAGTHSIISEYSFLDYNHSDKFYEDLHALLATLPKVYKSIVLGGFNACVGKDHAAWLGVLGPHGLGSCNNNGFLLLRTLAEHRVLLTNTFFRLPTREKAT</sequence>
<accession>A0A183TSB1</accession>
<gene>
    <name evidence="1" type="ORF">SSLN_LOCUS19359</name>
</gene>
<dbReference type="EMBL" id="UYSU01047195">
    <property type="protein sequence ID" value="VDM05745.1"/>
    <property type="molecule type" value="Genomic_DNA"/>
</dbReference>
<proteinExistence type="predicted"/>